<evidence type="ECO:0000313" key="3">
    <source>
        <dbReference type="Proteomes" id="UP000558688"/>
    </source>
</evidence>
<dbReference type="Proteomes" id="UP000558688">
    <property type="component" value="Unassembled WGS sequence"/>
</dbReference>
<feature type="compositionally biased region" description="Basic and acidic residues" evidence="1">
    <location>
        <begin position="30"/>
        <end position="41"/>
    </location>
</feature>
<gene>
    <name evidence="2" type="ORF">FOXYS1_12515</name>
</gene>
<evidence type="ECO:0000256" key="1">
    <source>
        <dbReference type="SAM" id="MobiDB-lite"/>
    </source>
</evidence>
<comment type="caution">
    <text evidence="2">The sequence shown here is derived from an EMBL/GenBank/DDBJ whole genome shotgun (WGS) entry which is preliminary data.</text>
</comment>
<feature type="compositionally biased region" description="Basic and acidic residues" evidence="1">
    <location>
        <begin position="48"/>
        <end position="68"/>
    </location>
</feature>
<accession>A0A8H5EEX1</accession>
<dbReference type="AlphaFoldDB" id="A0A8H5EEX1"/>
<evidence type="ECO:0000313" key="2">
    <source>
        <dbReference type="EMBL" id="KAF5256987.1"/>
    </source>
</evidence>
<reference evidence="2" key="1">
    <citation type="submission" date="2020-02" db="EMBL/GenBank/DDBJ databases">
        <title>Identification and distribution of gene clusters putatively required for synthesis of sphingolipid metabolism inhibitors in phylogenetically diverse species of the filamentous fungus Fusarium.</title>
        <authorList>
            <person name="Kim H.-S."/>
            <person name="Busman M."/>
            <person name="Brown D.W."/>
            <person name="Divon H."/>
            <person name="Uhlig S."/>
            <person name="Proctor R.H."/>
        </authorList>
    </citation>
    <scope>NUCLEOTIDE SEQUENCE [LARGE SCALE GENOMIC DNA]</scope>
    <source>
        <strain evidence="2">NRRL 39464</strain>
    </source>
</reference>
<dbReference type="EMBL" id="JAAFOW010002467">
    <property type="protein sequence ID" value="KAF5256987.1"/>
    <property type="molecule type" value="Genomic_DNA"/>
</dbReference>
<name>A0A8H5EEX1_FUSOX</name>
<protein>
    <submittedName>
        <fullName evidence="2">Uncharacterized protein</fullName>
    </submittedName>
</protein>
<sequence>MLHREPEVKSKTEHCAMNIDIVEYQVQSRVEHKGLSTDQKDPANGADSHPRGTGDKVEKIKEPSERVGDNAQSGYEKTPEVEAAVVLERGEDKGRELASVIQS</sequence>
<feature type="region of interest" description="Disordered" evidence="1">
    <location>
        <begin position="30"/>
        <end position="81"/>
    </location>
</feature>
<organism evidence="2 3">
    <name type="scientific">Fusarium oxysporum</name>
    <name type="common">Fusarium vascular wilt</name>
    <dbReference type="NCBI Taxonomy" id="5507"/>
    <lineage>
        <taxon>Eukaryota</taxon>
        <taxon>Fungi</taxon>
        <taxon>Dikarya</taxon>
        <taxon>Ascomycota</taxon>
        <taxon>Pezizomycotina</taxon>
        <taxon>Sordariomycetes</taxon>
        <taxon>Hypocreomycetidae</taxon>
        <taxon>Hypocreales</taxon>
        <taxon>Nectriaceae</taxon>
        <taxon>Fusarium</taxon>
        <taxon>Fusarium oxysporum species complex</taxon>
    </lineage>
</organism>
<proteinExistence type="predicted"/>